<dbReference type="InterPro" id="IPR015637">
    <property type="entry name" value="MUG/TDG"/>
</dbReference>
<name>A0ABP7FFJ1_9FLAO</name>
<dbReference type="Gene3D" id="3.40.470.10">
    <property type="entry name" value="Uracil-DNA glycosylase-like domain"/>
    <property type="match status" value="1"/>
</dbReference>
<dbReference type="RefSeq" id="WP_345158534.1">
    <property type="nucleotide sequence ID" value="NZ_BAABDT010000004.1"/>
</dbReference>
<evidence type="ECO:0000256" key="1">
    <source>
        <dbReference type="ARBA" id="ARBA00022763"/>
    </source>
</evidence>
<evidence type="ECO:0000313" key="6">
    <source>
        <dbReference type="Proteomes" id="UP001501367"/>
    </source>
</evidence>
<evidence type="ECO:0000259" key="4">
    <source>
        <dbReference type="Pfam" id="PF03167"/>
    </source>
</evidence>
<dbReference type="Proteomes" id="UP001501367">
    <property type="component" value="Unassembled WGS sequence"/>
</dbReference>
<evidence type="ECO:0000256" key="2">
    <source>
        <dbReference type="ARBA" id="ARBA00022801"/>
    </source>
</evidence>
<dbReference type="InterPro" id="IPR005122">
    <property type="entry name" value="Uracil-DNA_glycosylase-like"/>
</dbReference>
<dbReference type="PANTHER" id="PTHR12159:SF9">
    <property type="entry name" value="G_T MISMATCH-SPECIFIC THYMINE DNA GLYCOSYLASE"/>
    <property type="match status" value="1"/>
</dbReference>
<reference evidence="6" key="1">
    <citation type="journal article" date="2019" name="Int. J. Syst. Evol. Microbiol.">
        <title>The Global Catalogue of Microorganisms (GCM) 10K type strain sequencing project: providing services to taxonomists for standard genome sequencing and annotation.</title>
        <authorList>
            <consortium name="The Broad Institute Genomics Platform"/>
            <consortium name="The Broad Institute Genome Sequencing Center for Infectious Disease"/>
            <person name="Wu L."/>
            <person name="Ma J."/>
        </authorList>
    </citation>
    <scope>NUCLEOTIDE SEQUENCE [LARGE SCALE GENOMIC DNA]</scope>
    <source>
        <strain evidence="6">JCM 17336</strain>
    </source>
</reference>
<accession>A0ABP7FFJ1</accession>
<keyword evidence="6" id="KW-1185">Reference proteome</keyword>
<gene>
    <name evidence="5" type="ORF">GCM10022422_22240</name>
</gene>
<dbReference type="PANTHER" id="PTHR12159">
    <property type="entry name" value="G/T AND G/U MISMATCH-SPECIFIC DNA GLYCOSYLASE"/>
    <property type="match status" value="1"/>
</dbReference>
<keyword evidence="2" id="KW-0378">Hydrolase</keyword>
<dbReference type="SUPFAM" id="SSF52141">
    <property type="entry name" value="Uracil-DNA glycosylase-like"/>
    <property type="match status" value="1"/>
</dbReference>
<dbReference type="EMBL" id="BAABDT010000004">
    <property type="protein sequence ID" value="GAA3738382.1"/>
    <property type="molecule type" value="Genomic_DNA"/>
</dbReference>
<dbReference type="Pfam" id="PF03167">
    <property type="entry name" value="UDG"/>
    <property type="match status" value="1"/>
</dbReference>
<sequence>MYKKALQPLIDNSTVILIMGTMAGEQSIAKQQYYANKGNLFWKIMFAIFEEEFSDLYEDRKALLTKYKIGLWNVLQSCKREGSSDAAITEETINDFESLHKQYPNIKHVFFESKAATKYFQKHTIAQKGITYVTLPSTSGLNAGLTRAEKMAEWRAVSQIALSKKEKK</sequence>
<protein>
    <submittedName>
        <fullName evidence="5">DNA-deoxyinosine glycosylase</fullName>
    </submittedName>
</protein>
<feature type="domain" description="Uracil-DNA glycosylase-like" evidence="4">
    <location>
        <begin position="13"/>
        <end position="147"/>
    </location>
</feature>
<comment type="caution">
    <text evidence="5">The sequence shown here is derived from an EMBL/GenBank/DDBJ whole genome shotgun (WGS) entry which is preliminary data.</text>
</comment>
<evidence type="ECO:0000256" key="3">
    <source>
        <dbReference type="ARBA" id="ARBA00023204"/>
    </source>
</evidence>
<organism evidence="5 6">
    <name type="scientific">Flavobacterium ginsengisoli</name>
    <dbReference type="NCBI Taxonomy" id="871694"/>
    <lineage>
        <taxon>Bacteria</taxon>
        <taxon>Pseudomonadati</taxon>
        <taxon>Bacteroidota</taxon>
        <taxon>Flavobacteriia</taxon>
        <taxon>Flavobacteriales</taxon>
        <taxon>Flavobacteriaceae</taxon>
        <taxon>Flavobacterium</taxon>
    </lineage>
</organism>
<evidence type="ECO:0000313" key="5">
    <source>
        <dbReference type="EMBL" id="GAA3738382.1"/>
    </source>
</evidence>
<dbReference type="CDD" id="cd10032">
    <property type="entry name" value="UDG-F6_HDG"/>
    <property type="match status" value="1"/>
</dbReference>
<dbReference type="NCBIfam" id="TIGR04274">
    <property type="entry name" value="hypoxanDNAglyco"/>
    <property type="match status" value="1"/>
</dbReference>
<proteinExistence type="predicted"/>
<dbReference type="InterPro" id="IPR036895">
    <property type="entry name" value="Uracil-DNA_glycosylase-like_sf"/>
</dbReference>
<keyword evidence="1" id="KW-0227">DNA damage</keyword>
<dbReference type="InterPro" id="IPR026353">
    <property type="entry name" value="Hypoxan-DNA_Glyclase"/>
</dbReference>
<keyword evidence="3" id="KW-0234">DNA repair</keyword>